<proteinExistence type="predicted"/>
<keyword evidence="2" id="KW-1185">Reference proteome</keyword>
<comment type="caution">
    <text evidence="1">The sequence shown here is derived from an EMBL/GenBank/DDBJ whole genome shotgun (WGS) entry which is preliminary data.</text>
</comment>
<evidence type="ECO:0000313" key="1">
    <source>
        <dbReference type="EMBL" id="KAF7632243.1"/>
    </source>
</evidence>
<evidence type="ECO:0000313" key="2">
    <source>
        <dbReference type="Proteomes" id="UP000605970"/>
    </source>
</evidence>
<gene>
    <name evidence="1" type="ORF">Mgra_00008361</name>
</gene>
<sequence>RVATDWLLFKYYNNKKIVNGKWINTFIYFLLMLGRNRFGERAVSCHFCKLKSKQYFQILYIKFCKLFERLWNIKEKVDILFCPTKCEKIDQGKNKNVCVSVELALERIDIHTQNT</sequence>
<dbReference type="AlphaFoldDB" id="A0A8S9ZG01"/>
<protein>
    <submittedName>
        <fullName evidence="1">Uncharacterized protein</fullName>
    </submittedName>
</protein>
<organism evidence="1 2">
    <name type="scientific">Meloidogyne graminicola</name>
    <dbReference type="NCBI Taxonomy" id="189291"/>
    <lineage>
        <taxon>Eukaryota</taxon>
        <taxon>Metazoa</taxon>
        <taxon>Ecdysozoa</taxon>
        <taxon>Nematoda</taxon>
        <taxon>Chromadorea</taxon>
        <taxon>Rhabditida</taxon>
        <taxon>Tylenchina</taxon>
        <taxon>Tylenchomorpha</taxon>
        <taxon>Tylenchoidea</taxon>
        <taxon>Meloidogynidae</taxon>
        <taxon>Meloidogyninae</taxon>
        <taxon>Meloidogyne</taxon>
    </lineage>
</organism>
<name>A0A8S9ZG01_9BILA</name>
<feature type="non-terminal residue" evidence="1">
    <location>
        <position position="1"/>
    </location>
</feature>
<accession>A0A8S9ZG01</accession>
<dbReference type="Proteomes" id="UP000605970">
    <property type="component" value="Unassembled WGS sequence"/>
</dbReference>
<dbReference type="EMBL" id="JABEBT010000108">
    <property type="protein sequence ID" value="KAF7632243.1"/>
    <property type="molecule type" value="Genomic_DNA"/>
</dbReference>
<reference evidence="1" key="1">
    <citation type="journal article" date="2020" name="Ecol. Evol.">
        <title>Genome structure and content of the rice root-knot nematode (Meloidogyne graminicola).</title>
        <authorList>
            <person name="Phan N.T."/>
            <person name="Danchin E.G.J."/>
            <person name="Klopp C."/>
            <person name="Perfus-Barbeoch L."/>
            <person name="Kozlowski D.K."/>
            <person name="Koutsovoulos G.D."/>
            <person name="Lopez-Roques C."/>
            <person name="Bouchez O."/>
            <person name="Zahm M."/>
            <person name="Besnard G."/>
            <person name="Bellafiore S."/>
        </authorList>
    </citation>
    <scope>NUCLEOTIDE SEQUENCE</scope>
    <source>
        <strain evidence="1">VN-18</strain>
    </source>
</reference>